<organism evidence="1 2">
    <name type="scientific">Candidatus Gemmiger excrementavium</name>
    <dbReference type="NCBI Taxonomy" id="2838608"/>
    <lineage>
        <taxon>Bacteria</taxon>
        <taxon>Bacillati</taxon>
        <taxon>Bacillota</taxon>
        <taxon>Clostridia</taxon>
        <taxon>Eubacteriales</taxon>
        <taxon>Gemmiger</taxon>
    </lineage>
</organism>
<dbReference type="EC" id="3.1.22.4" evidence="1"/>
<dbReference type="InterPro" id="IPR036614">
    <property type="entry name" value="RusA-like_sf"/>
</dbReference>
<protein>
    <submittedName>
        <fullName evidence="1">RusA family crossover junction endodeoxyribonuclease</fullName>
        <ecNumber evidence="1">3.1.22.4</ecNumber>
    </submittedName>
</protein>
<evidence type="ECO:0000313" key="2">
    <source>
        <dbReference type="Proteomes" id="UP000824031"/>
    </source>
</evidence>
<reference evidence="1" key="1">
    <citation type="journal article" date="2021" name="PeerJ">
        <title>Extensive microbial diversity within the chicken gut microbiome revealed by metagenomics and culture.</title>
        <authorList>
            <person name="Gilroy R."/>
            <person name="Ravi A."/>
            <person name="Getino M."/>
            <person name="Pursley I."/>
            <person name="Horton D.L."/>
            <person name="Alikhan N.F."/>
            <person name="Baker D."/>
            <person name="Gharbi K."/>
            <person name="Hall N."/>
            <person name="Watson M."/>
            <person name="Adriaenssens E.M."/>
            <person name="Foster-Nyarko E."/>
            <person name="Jarju S."/>
            <person name="Secka A."/>
            <person name="Antonio M."/>
            <person name="Oren A."/>
            <person name="Chaudhuri R.R."/>
            <person name="La Ragione R."/>
            <person name="Hildebrand F."/>
            <person name="Pallen M.J."/>
        </authorList>
    </citation>
    <scope>NUCLEOTIDE SEQUENCE</scope>
    <source>
        <strain evidence="1">3436</strain>
    </source>
</reference>
<gene>
    <name evidence="1" type="ORF">H9810_01445</name>
</gene>
<dbReference type="GO" id="GO:0016787">
    <property type="term" value="F:hydrolase activity"/>
    <property type="evidence" value="ECO:0007669"/>
    <property type="project" value="UniProtKB-KW"/>
</dbReference>
<dbReference type="EMBL" id="DXBO01000022">
    <property type="protein sequence ID" value="HIZ47372.1"/>
    <property type="molecule type" value="Genomic_DNA"/>
</dbReference>
<dbReference type="GO" id="GO:0006281">
    <property type="term" value="P:DNA repair"/>
    <property type="evidence" value="ECO:0007669"/>
    <property type="project" value="InterPro"/>
</dbReference>
<dbReference type="AlphaFoldDB" id="A0A9D2F1J5"/>
<dbReference type="GO" id="GO:0006310">
    <property type="term" value="P:DNA recombination"/>
    <property type="evidence" value="ECO:0007669"/>
    <property type="project" value="InterPro"/>
</dbReference>
<accession>A0A9D2F1J5</accession>
<dbReference type="Pfam" id="PF05866">
    <property type="entry name" value="RusA"/>
    <property type="match status" value="1"/>
</dbReference>
<dbReference type="GO" id="GO:0000287">
    <property type="term" value="F:magnesium ion binding"/>
    <property type="evidence" value="ECO:0007669"/>
    <property type="project" value="InterPro"/>
</dbReference>
<dbReference type="SUPFAM" id="SSF103084">
    <property type="entry name" value="Holliday junction resolvase RusA"/>
    <property type="match status" value="1"/>
</dbReference>
<name>A0A9D2F1J5_9FIRM</name>
<comment type="caution">
    <text evidence="1">The sequence shown here is derived from an EMBL/GenBank/DDBJ whole genome shotgun (WGS) entry which is preliminary data.</text>
</comment>
<keyword evidence="1" id="KW-0378">Hydrolase</keyword>
<evidence type="ECO:0000313" key="1">
    <source>
        <dbReference type="EMBL" id="HIZ47372.1"/>
    </source>
</evidence>
<proteinExistence type="predicted"/>
<dbReference type="InterPro" id="IPR008822">
    <property type="entry name" value="Endonuclease_RusA-like"/>
</dbReference>
<dbReference type="Proteomes" id="UP000824031">
    <property type="component" value="Unassembled WGS sequence"/>
</dbReference>
<dbReference type="Gene3D" id="3.30.1330.70">
    <property type="entry name" value="Holliday junction resolvase RusA"/>
    <property type="match status" value="1"/>
</dbReference>
<reference evidence="1" key="2">
    <citation type="submission" date="2021-04" db="EMBL/GenBank/DDBJ databases">
        <authorList>
            <person name="Gilroy R."/>
        </authorList>
    </citation>
    <scope>NUCLEOTIDE SEQUENCE</scope>
    <source>
        <strain evidence="1">3436</strain>
    </source>
</reference>
<sequence>MQFFIPMVPPTVTHQDKKLRAFMKGGKPCAVLHDSERLKAVKQKFHAYLAPYRPTDPLTGPVRLVVKWIFPADGHQTGEWKTTKPDTDNLQKALKDTMTRLHYWQDDAQVSSEIVEKFWGDPCGIFVQILPPEQYDAEPARWIECDYKELDHQSLEMVRTGERGICCSKCRHVFRAELLWSANFCPNCGQPMEVYICDPSKAPSI</sequence>